<evidence type="ECO:0000313" key="2">
    <source>
        <dbReference type="Proteomes" id="UP000829817"/>
    </source>
</evidence>
<dbReference type="EMBL" id="CP091508">
    <property type="protein sequence ID" value="UOO83262.1"/>
    <property type="molecule type" value="Genomic_DNA"/>
</dbReference>
<dbReference type="InterPro" id="IPR029074">
    <property type="entry name" value="Imm49"/>
</dbReference>
<organism evidence="1 2">
    <name type="scientific">Uruburuella testudinis</name>
    <dbReference type="NCBI Taxonomy" id="1282863"/>
    <lineage>
        <taxon>Bacteria</taxon>
        <taxon>Pseudomonadati</taxon>
        <taxon>Pseudomonadota</taxon>
        <taxon>Betaproteobacteria</taxon>
        <taxon>Neisseriales</taxon>
        <taxon>Neisseriaceae</taxon>
        <taxon>Uruburuella</taxon>
    </lineage>
</organism>
<sequence>MNIMCTDKESFQHLTQTLTDINLAFNKECLDNLSYIDEKKGSPFGAMRNIYSDVYAKTSYSYLFEKNVKKFKQHAHILSKLAILKSVSYFNPEPFFFPADMINIGEPMFPMILSDSLEIKDFLIRNIDLISSDTEAFLDRYDLNRHMIYNTLLMLGGKQLARLKQRSLNVLEYPKPTKWMLKRMHDYHFYLAFAEQDIPAMQAALQPLFTPKNARAAAKETLTYFDFYLQPQIVVYAKLASMHGFDLGIDHEIAPKELINYAPLAEGEYRDIFDFMKQYNLSWPYKFLQNWVDYYTFKTEKLEFGEQT</sequence>
<protein>
    <submittedName>
        <fullName evidence="1">Immunity 49 family protein</fullName>
    </submittedName>
</protein>
<dbReference type="RefSeq" id="WP_244787763.1">
    <property type="nucleotide sequence ID" value="NZ_CP091508.1"/>
</dbReference>
<name>A0ABY4E0B1_9NEIS</name>
<proteinExistence type="predicted"/>
<accession>A0ABY4E0B1</accession>
<reference evidence="1 2" key="1">
    <citation type="journal article" date="2022" name="Res Sq">
        <title>Evolution of multicellular longitudinally dividing oral cavity symbionts (Neisseriaceae).</title>
        <authorList>
            <person name="Nyongesa S."/>
            <person name="Weber P."/>
            <person name="Bernet E."/>
            <person name="Pullido F."/>
            <person name="Nieckarz M."/>
            <person name="Delaby M."/>
            <person name="Nieves C."/>
            <person name="Viehboeck T."/>
            <person name="Krause N."/>
            <person name="Rivera-Millot A."/>
            <person name="Nakamura A."/>
            <person name="Vischer N."/>
            <person name="VanNieuwenhze M."/>
            <person name="Brun Y."/>
            <person name="Cava F."/>
            <person name="Bulgheresi S."/>
            <person name="Veyrier F."/>
        </authorList>
    </citation>
    <scope>NUCLEOTIDE SEQUENCE [LARGE SCALE GENOMIC DNA]</scope>
    <source>
        <strain evidence="1 2">CCUG 63373m</strain>
    </source>
</reference>
<keyword evidence="2" id="KW-1185">Reference proteome</keyword>
<dbReference type="Proteomes" id="UP000829817">
    <property type="component" value="Chromosome"/>
</dbReference>
<gene>
    <name evidence="1" type="ORF">LVJ83_11095</name>
</gene>
<dbReference type="Pfam" id="PF15575">
    <property type="entry name" value="Imm49"/>
    <property type="match status" value="1"/>
</dbReference>
<evidence type="ECO:0000313" key="1">
    <source>
        <dbReference type="EMBL" id="UOO83262.1"/>
    </source>
</evidence>